<dbReference type="Pfam" id="PF23598">
    <property type="entry name" value="LRR_14"/>
    <property type="match status" value="1"/>
</dbReference>
<dbReference type="Gene3D" id="3.40.50.300">
    <property type="entry name" value="P-loop containing nucleotide triphosphate hydrolases"/>
    <property type="match status" value="1"/>
</dbReference>
<feature type="domain" description="NB-ARC" evidence="4">
    <location>
        <begin position="167"/>
        <end position="315"/>
    </location>
</feature>
<dbReference type="PRINTS" id="PR00364">
    <property type="entry name" value="DISEASERSIST"/>
</dbReference>
<keyword evidence="2" id="KW-0611">Plant defense</keyword>
<dbReference type="Gene3D" id="1.10.10.10">
    <property type="entry name" value="Winged helix-like DNA-binding domain superfamily/Winged helix DNA-binding domain"/>
    <property type="match status" value="1"/>
</dbReference>
<dbReference type="InterPro" id="IPR027417">
    <property type="entry name" value="P-loop_NTPase"/>
</dbReference>
<dbReference type="InterPro" id="IPR058922">
    <property type="entry name" value="WHD_DRP"/>
</dbReference>
<dbReference type="InterPro" id="IPR044974">
    <property type="entry name" value="Disease_R_plants"/>
</dbReference>
<dbReference type="InterPro" id="IPR055414">
    <property type="entry name" value="LRR_R13L4/SHOC2-like"/>
</dbReference>
<feature type="region of interest" description="Disordered" evidence="3">
    <location>
        <begin position="984"/>
        <end position="1004"/>
    </location>
</feature>
<dbReference type="InterPro" id="IPR042197">
    <property type="entry name" value="Apaf_helical"/>
</dbReference>
<dbReference type="PANTHER" id="PTHR23155">
    <property type="entry name" value="DISEASE RESISTANCE PROTEIN RP"/>
    <property type="match status" value="1"/>
</dbReference>
<reference evidence="7" key="1">
    <citation type="submission" date="2020-10" db="EMBL/GenBank/DDBJ databases">
        <authorList>
            <person name="Han B."/>
            <person name="Lu T."/>
            <person name="Zhao Q."/>
            <person name="Huang X."/>
            <person name="Zhao Y."/>
        </authorList>
    </citation>
    <scope>NUCLEOTIDE SEQUENCE</scope>
</reference>
<keyword evidence="8" id="KW-1185">Reference proteome</keyword>
<feature type="domain" description="Disease resistance R13L4/SHOC-2-like LRR" evidence="6">
    <location>
        <begin position="536"/>
        <end position="904"/>
    </location>
</feature>
<gene>
    <name evidence="7" type="ORF">NCGR_LOCUS51996</name>
</gene>
<organism evidence="7 8">
    <name type="scientific">Miscanthus lutarioriparius</name>
    <dbReference type="NCBI Taxonomy" id="422564"/>
    <lineage>
        <taxon>Eukaryota</taxon>
        <taxon>Viridiplantae</taxon>
        <taxon>Streptophyta</taxon>
        <taxon>Embryophyta</taxon>
        <taxon>Tracheophyta</taxon>
        <taxon>Spermatophyta</taxon>
        <taxon>Magnoliopsida</taxon>
        <taxon>Liliopsida</taxon>
        <taxon>Poales</taxon>
        <taxon>Poaceae</taxon>
        <taxon>PACMAD clade</taxon>
        <taxon>Panicoideae</taxon>
        <taxon>Andropogonodae</taxon>
        <taxon>Andropogoneae</taxon>
        <taxon>Saccharinae</taxon>
        <taxon>Miscanthus</taxon>
    </lineage>
</organism>
<dbReference type="FunFam" id="1.10.10.10:FF:000322">
    <property type="entry name" value="Probable disease resistance protein At1g63360"/>
    <property type="match status" value="1"/>
</dbReference>
<protein>
    <recommendedName>
        <fullName evidence="9">NB-ARC domain-containing protein</fullName>
    </recommendedName>
</protein>
<dbReference type="Pfam" id="PF00931">
    <property type="entry name" value="NB-ARC"/>
    <property type="match status" value="1"/>
</dbReference>
<dbReference type="GO" id="GO:0002758">
    <property type="term" value="P:innate immune response-activating signaling pathway"/>
    <property type="evidence" value="ECO:0007669"/>
    <property type="project" value="UniProtKB-ARBA"/>
</dbReference>
<dbReference type="GO" id="GO:0009626">
    <property type="term" value="P:plant-type hypersensitive response"/>
    <property type="evidence" value="ECO:0007669"/>
    <property type="project" value="UniProtKB-ARBA"/>
</dbReference>
<proteinExistence type="predicted"/>
<dbReference type="SUPFAM" id="SSF52047">
    <property type="entry name" value="RNI-like"/>
    <property type="match status" value="1"/>
</dbReference>
<name>A0A811RFC9_9POAL</name>
<evidence type="ECO:0000256" key="1">
    <source>
        <dbReference type="ARBA" id="ARBA00022737"/>
    </source>
</evidence>
<dbReference type="GO" id="GO:0042742">
    <property type="term" value="P:defense response to bacterium"/>
    <property type="evidence" value="ECO:0007669"/>
    <property type="project" value="UniProtKB-ARBA"/>
</dbReference>
<dbReference type="InterPro" id="IPR036388">
    <property type="entry name" value="WH-like_DNA-bd_sf"/>
</dbReference>
<evidence type="ECO:0000256" key="2">
    <source>
        <dbReference type="ARBA" id="ARBA00022821"/>
    </source>
</evidence>
<dbReference type="Gene3D" id="3.80.10.10">
    <property type="entry name" value="Ribonuclease Inhibitor"/>
    <property type="match status" value="1"/>
</dbReference>
<evidence type="ECO:0000259" key="6">
    <source>
        <dbReference type="Pfam" id="PF23598"/>
    </source>
</evidence>
<evidence type="ECO:0000313" key="7">
    <source>
        <dbReference type="EMBL" id="CAD6268691.1"/>
    </source>
</evidence>
<dbReference type="OrthoDB" id="678528at2759"/>
<dbReference type="GO" id="GO:0043531">
    <property type="term" value="F:ADP binding"/>
    <property type="evidence" value="ECO:0007669"/>
    <property type="project" value="InterPro"/>
</dbReference>
<dbReference type="AlphaFoldDB" id="A0A811RFC9"/>
<dbReference type="Proteomes" id="UP000604825">
    <property type="component" value="Unassembled WGS sequence"/>
</dbReference>
<dbReference type="Pfam" id="PF23559">
    <property type="entry name" value="WHD_DRP"/>
    <property type="match status" value="1"/>
</dbReference>
<sequence length="1004" mass="113583">MELRLGAMAGWPPKLVELLTAEYVVRKGLKPDIESLSKELVMMKASRRTRLGVANSGKSQAIATDANVFKKILGKATAAMKKVKHRHQISDKVKDIKKLSNELAELRAKYTVRGVGADLAASTSIDPRVLNLYKKESDLVGIEESRDRVIRMLSIGTKDDAHAHASDQDLKVVSIVGFGGLGKTTLAITVLDMLKKQFGCSAFICVGSTPNLTRTFEKILVKFDKKYKQVDMARWDIEQFGNELHEFLTDKRYFIVVDDIWDVESWKAIRYALKDNNCGSRIIMTTRNFEVATKAGEVYRLKPLSHGNSKKLFYKRIQSHKGESVDGVSDELSSKIIDKCGGIPLAIIAMASLLVERPYDDWSKVYDSIGFGNGDNTTKILSYSYFDLPSYLKPCLLHLSIFPEDNIHGKKSVIWMWIGEGFVHLEKEDGSLFEAGERYFNELVNRSMIQTMEDRYDRFTQWFLIHDIVFDLISKLSRDENFVTFLGSMEQHASPDSLRRENTSMPRSDSKVRRLAVKNHHVQRIREDAMDMPEVMRSLNIFDSKIEVMAPLHSFRVCRVLNIENCYVPISLKHIGTLLHLKYLEISDTPVDELPKEIGHLKSLQTLYLEKTGLDELPPAVCSLTQLMCLVAVGFRRLPADRMGSLTSLEDLRLDSVVGRNATEDLVVALGKLTRLRVATITFSEELDENLQKALVQSLCNLQELRELVLPSTGSAQQGANAWEDWETPRQLRQLLIHCIILSRLPRWINRCSLPCLCSLSVIVYTVEKQDLDNLARLSELSYLLLGGFNWPPGYTVGKDGFRNLRFCDVGTALKFPMGAMPRLEELWFSVYAGYWSWVVNDVLLEQFPTKDEIEDLDLGLDNLLSLEKVTVTVFCSGATAAEVQEVEAMVTRAVENHPNRPTIKVDRAASATFQPRCRVLRSKDDPDARFIAHLQSYRLLQKAVISIDCAGASLCEVEKMEPAFRHAAEVHRNHPTIHLIRTNTDEMVSSSDHPDTESFQPSR</sequence>
<accession>A0A811RFC9</accession>
<keyword evidence="1" id="KW-0677">Repeat</keyword>
<evidence type="ECO:0000313" key="8">
    <source>
        <dbReference type="Proteomes" id="UP000604825"/>
    </source>
</evidence>
<dbReference type="InterPro" id="IPR032675">
    <property type="entry name" value="LRR_dom_sf"/>
</dbReference>
<dbReference type="EMBL" id="CAJGYO010000014">
    <property type="protein sequence ID" value="CAD6268691.1"/>
    <property type="molecule type" value="Genomic_DNA"/>
</dbReference>
<dbReference type="Gene3D" id="1.10.8.430">
    <property type="entry name" value="Helical domain of apoptotic protease-activating factors"/>
    <property type="match status" value="1"/>
</dbReference>
<dbReference type="PANTHER" id="PTHR23155:SF1181">
    <property type="entry name" value="OS08G0170200 PROTEIN"/>
    <property type="match status" value="1"/>
</dbReference>
<evidence type="ECO:0000259" key="5">
    <source>
        <dbReference type="Pfam" id="PF23559"/>
    </source>
</evidence>
<evidence type="ECO:0008006" key="9">
    <source>
        <dbReference type="Google" id="ProtNLM"/>
    </source>
</evidence>
<evidence type="ECO:0000256" key="3">
    <source>
        <dbReference type="SAM" id="MobiDB-lite"/>
    </source>
</evidence>
<feature type="domain" description="Disease resistance protein winged helix" evidence="5">
    <location>
        <begin position="401"/>
        <end position="473"/>
    </location>
</feature>
<dbReference type="SUPFAM" id="SSF52540">
    <property type="entry name" value="P-loop containing nucleoside triphosphate hydrolases"/>
    <property type="match status" value="1"/>
</dbReference>
<evidence type="ECO:0000259" key="4">
    <source>
        <dbReference type="Pfam" id="PF00931"/>
    </source>
</evidence>
<dbReference type="InterPro" id="IPR002182">
    <property type="entry name" value="NB-ARC"/>
</dbReference>
<comment type="caution">
    <text evidence="7">The sequence shown here is derived from an EMBL/GenBank/DDBJ whole genome shotgun (WGS) entry which is preliminary data.</text>
</comment>